<organism evidence="1 2">
    <name type="scientific">Pendulispora albinea</name>
    <dbReference type="NCBI Taxonomy" id="2741071"/>
    <lineage>
        <taxon>Bacteria</taxon>
        <taxon>Pseudomonadati</taxon>
        <taxon>Myxococcota</taxon>
        <taxon>Myxococcia</taxon>
        <taxon>Myxococcales</taxon>
        <taxon>Sorangiineae</taxon>
        <taxon>Pendulisporaceae</taxon>
        <taxon>Pendulispora</taxon>
    </lineage>
</organism>
<dbReference type="Gene3D" id="3.40.50.1820">
    <property type="entry name" value="alpha/beta hydrolase"/>
    <property type="match status" value="1"/>
</dbReference>
<dbReference type="Proteomes" id="UP001370348">
    <property type="component" value="Chromosome"/>
</dbReference>
<dbReference type="EMBL" id="CP089984">
    <property type="protein sequence ID" value="WXB18298.1"/>
    <property type="molecule type" value="Genomic_DNA"/>
</dbReference>
<protein>
    <recommendedName>
        <fullName evidence="3">Esterase</fullName>
    </recommendedName>
</protein>
<sequence>MRDRMPAKGGPYRVRPGQTLDVYPWFERDTGTIARFDARFASRILNNTRGIRMYVPPSYRENTLKRYPVIYMHDGQILFDADMAIEDGLAKNGYGSWKLENVMDTEIAAGRIPEAIVIGIDIVLELHPSDPTRQRTRELTPTPDDAFVGFGGTGQGTQYLRMILEELRPAVNARLRTRDDREHTFLLGSSLGGLMNVWAGLYHGDTFGAIASLSTASYWDKEVVVARAQTLTMGSTTASRIYIDVGQDERESGGDPKLNESMPTAAQQERLEAALVRMGYVEDRTLMAVVDPAGKHHGASWNKRAPVALSFLLGREL</sequence>
<gene>
    <name evidence="1" type="ORF">LZC94_13670</name>
</gene>
<dbReference type="RefSeq" id="WP_394827941.1">
    <property type="nucleotide sequence ID" value="NZ_CP089984.1"/>
</dbReference>
<dbReference type="InterPro" id="IPR029058">
    <property type="entry name" value="AB_hydrolase_fold"/>
</dbReference>
<dbReference type="InterPro" id="IPR000801">
    <property type="entry name" value="Esterase-like"/>
</dbReference>
<dbReference type="Pfam" id="PF00756">
    <property type="entry name" value="Esterase"/>
    <property type="match status" value="1"/>
</dbReference>
<reference evidence="1 2" key="1">
    <citation type="submission" date="2021-12" db="EMBL/GenBank/DDBJ databases">
        <title>Discovery of the Pendulisporaceae a myxobacterial family with distinct sporulation behavior and unique specialized metabolism.</title>
        <authorList>
            <person name="Garcia R."/>
            <person name="Popoff A."/>
            <person name="Bader C.D."/>
            <person name="Loehr J."/>
            <person name="Walesch S."/>
            <person name="Walt C."/>
            <person name="Boldt J."/>
            <person name="Bunk B."/>
            <person name="Haeckl F.J.F.P.J."/>
            <person name="Gunesch A.P."/>
            <person name="Birkelbach J."/>
            <person name="Nuebel U."/>
            <person name="Pietschmann T."/>
            <person name="Bach T."/>
            <person name="Mueller R."/>
        </authorList>
    </citation>
    <scope>NUCLEOTIDE SEQUENCE [LARGE SCALE GENOMIC DNA]</scope>
    <source>
        <strain evidence="1 2">MSr11954</strain>
    </source>
</reference>
<keyword evidence="2" id="KW-1185">Reference proteome</keyword>
<name>A0ABZ2M725_9BACT</name>
<dbReference type="InterPro" id="IPR050583">
    <property type="entry name" value="Mycobacterial_A85_antigen"/>
</dbReference>
<dbReference type="PANTHER" id="PTHR48098">
    <property type="entry name" value="ENTEROCHELIN ESTERASE-RELATED"/>
    <property type="match status" value="1"/>
</dbReference>
<accession>A0ABZ2M725</accession>
<dbReference type="SUPFAM" id="SSF53474">
    <property type="entry name" value="alpha/beta-Hydrolases"/>
    <property type="match status" value="1"/>
</dbReference>
<proteinExistence type="predicted"/>
<evidence type="ECO:0000313" key="1">
    <source>
        <dbReference type="EMBL" id="WXB18298.1"/>
    </source>
</evidence>
<dbReference type="PANTHER" id="PTHR48098:SF6">
    <property type="entry name" value="FERRI-BACILLIBACTIN ESTERASE BESA"/>
    <property type="match status" value="1"/>
</dbReference>
<evidence type="ECO:0000313" key="2">
    <source>
        <dbReference type="Proteomes" id="UP001370348"/>
    </source>
</evidence>
<evidence type="ECO:0008006" key="3">
    <source>
        <dbReference type="Google" id="ProtNLM"/>
    </source>
</evidence>